<keyword evidence="1" id="KW-0472">Membrane</keyword>
<evidence type="ECO:0000256" key="1">
    <source>
        <dbReference type="SAM" id="Phobius"/>
    </source>
</evidence>
<dbReference type="PATRIC" id="fig|217031.4.peg.975"/>
<keyword evidence="1" id="KW-0812">Transmembrane</keyword>
<gene>
    <name evidence="2" type="ORF">ACA29_02930</name>
</gene>
<dbReference type="EMBL" id="LGPB01000026">
    <property type="protein sequence ID" value="KRG16851.1"/>
    <property type="molecule type" value="Genomic_DNA"/>
</dbReference>
<evidence type="ECO:0000313" key="2">
    <source>
        <dbReference type="EMBL" id="KRG16851.1"/>
    </source>
</evidence>
<accession>A0A0Q9YKR3</accession>
<name>A0A0Q9YKR3_9BACI</name>
<reference evidence="2 3" key="1">
    <citation type="submission" date="2015-06" db="EMBL/GenBank/DDBJ databases">
        <title>Genome sequencing project of Bacillus galactosidilyticus PL133.</title>
        <authorList>
            <person name="Gaiero J."/>
            <person name="Nicol R."/>
            <person name="Habash M."/>
        </authorList>
    </citation>
    <scope>NUCLEOTIDE SEQUENCE [LARGE SCALE GENOMIC DNA]</scope>
    <source>
        <strain evidence="2 3">PL133</strain>
    </source>
</reference>
<sequence>MNNNPLNNRERYFRQLKGRARGSDVRGRYFMNIILILFFFIIIGSVVFFVKIAQGPMDDMKEPMKIIQILIQ</sequence>
<keyword evidence="1" id="KW-1133">Transmembrane helix</keyword>
<dbReference type="AlphaFoldDB" id="A0A0Q9YKR3"/>
<feature type="transmembrane region" description="Helical" evidence="1">
    <location>
        <begin position="29"/>
        <end position="50"/>
    </location>
</feature>
<organism evidence="2 3">
    <name type="scientific">Lederbergia galactosidilytica</name>
    <dbReference type="NCBI Taxonomy" id="217031"/>
    <lineage>
        <taxon>Bacteria</taxon>
        <taxon>Bacillati</taxon>
        <taxon>Bacillota</taxon>
        <taxon>Bacilli</taxon>
        <taxon>Bacillales</taxon>
        <taxon>Bacillaceae</taxon>
        <taxon>Lederbergia</taxon>
    </lineage>
</organism>
<comment type="caution">
    <text evidence="2">The sequence shown here is derived from an EMBL/GenBank/DDBJ whole genome shotgun (WGS) entry which is preliminary data.</text>
</comment>
<evidence type="ECO:0000313" key="3">
    <source>
        <dbReference type="Proteomes" id="UP000053881"/>
    </source>
</evidence>
<proteinExistence type="predicted"/>
<dbReference type="Proteomes" id="UP000053881">
    <property type="component" value="Unassembled WGS sequence"/>
</dbReference>
<protein>
    <submittedName>
        <fullName evidence="2">Uncharacterized protein</fullName>
    </submittedName>
</protein>